<keyword evidence="2" id="KW-0378">Hydrolase</keyword>
<dbReference type="SUPFAM" id="SSF51011">
    <property type="entry name" value="Glycosyl hydrolase domain"/>
    <property type="match status" value="1"/>
</dbReference>
<sequence>MAKWYEHAIIYQIYPKSFQDSNHDGIGDLNGIRQRIPYLKSLGINTVWLNPVFVSPQVDNGYDVSNYFAIDELMGNMADMEKLIADLHDNGIRIVMDFVMNHTSDQHPWFQDAISSPDSIYRDYYIFAGENGQRPNNWGSFFGGSVWEPDPAGTGQSYFHLFDKHMPDLNWHNPEVRHAMLEIAEFWLAKGIDGLRIDAFIHIAKADLRQDYPTPDNNDDVVVAEPFFANLPQVQTWMREFCQQIKEDYPDALLLGEAASANVNLAVDYTAPNRHLMDSVITFRYFTESQDGVDPSFNDQYQPKKLDLANFKLTQAIWQQTLNGISLPTLYWNNHDMARLRTRYATCDEQAKSLAMLMYLQRGLPVIYYGEELGLQDLHFDQLQELGDPTVAAFAKSAAQAGKSEAEIATMVSQTHKLAARGTMPWTEEAGHGFSDHEPWIKGKLVEDTSVAKQEGDANSFLSFYRQLLELKQTPLFEDGAYYLLPTDQRTFVYQRDLADRSAIVAVNMSGETVEIALPESYGKTLLQVGAVNTNENKIQLAPYAGVVLAK</sequence>
<dbReference type="AlphaFoldDB" id="A0A916QG93"/>
<protein>
    <submittedName>
        <fullName evidence="5">Alpha-glucosidase</fullName>
    </submittedName>
</protein>
<evidence type="ECO:0000256" key="3">
    <source>
        <dbReference type="ARBA" id="ARBA00023295"/>
    </source>
</evidence>
<dbReference type="SMART" id="SM00642">
    <property type="entry name" value="Aamy"/>
    <property type="match status" value="1"/>
</dbReference>
<dbReference type="CDD" id="cd11333">
    <property type="entry name" value="AmyAc_SI_OligoGlu_DGase"/>
    <property type="match status" value="1"/>
</dbReference>
<dbReference type="InterPro" id="IPR013780">
    <property type="entry name" value="Glyco_hydro_b"/>
</dbReference>
<dbReference type="SUPFAM" id="SSF51445">
    <property type="entry name" value="(Trans)glycosidases"/>
    <property type="match status" value="1"/>
</dbReference>
<dbReference type="InterPro" id="IPR056300">
    <property type="entry name" value="SusG-like_C"/>
</dbReference>
<dbReference type="Gene3D" id="2.60.40.1180">
    <property type="entry name" value="Golgi alpha-mannosidase II"/>
    <property type="match status" value="1"/>
</dbReference>
<dbReference type="Pfam" id="PF00128">
    <property type="entry name" value="Alpha-amylase"/>
    <property type="match status" value="1"/>
</dbReference>
<comment type="similarity">
    <text evidence="1">Belongs to the glycosyl hydrolase 13 family.</text>
</comment>
<evidence type="ECO:0000313" key="6">
    <source>
        <dbReference type="Proteomes" id="UP000677218"/>
    </source>
</evidence>
<evidence type="ECO:0000313" key="5">
    <source>
        <dbReference type="EMBL" id="GFZ26439.1"/>
    </source>
</evidence>
<dbReference type="PANTHER" id="PTHR10357">
    <property type="entry name" value="ALPHA-AMYLASE FAMILY MEMBER"/>
    <property type="match status" value="1"/>
</dbReference>
<evidence type="ECO:0000256" key="2">
    <source>
        <dbReference type="ARBA" id="ARBA00022801"/>
    </source>
</evidence>
<evidence type="ECO:0000256" key="1">
    <source>
        <dbReference type="ARBA" id="ARBA00008061"/>
    </source>
</evidence>
<evidence type="ECO:0000259" key="4">
    <source>
        <dbReference type="SMART" id="SM00642"/>
    </source>
</evidence>
<dbReference type="Gene3D" id="3.20.20.80">
    <property type="entry name" value="Glycosidases"/>
    <property type="match status" value="1"/>
</dbReference>
<dbReference type="Proteomes" id="UP000677218">
    <property type="component" value="Unassembled WGS sequence"/>
</dbReference>
<dbReference type="GO" id="GO:0004556">
    <property type="term" value="F:alpha-amylase activity"/>
    <property type="evidence" value="ECO:0007669"/>
    <property type="project" value="TreeGrafter"/>
</dbReference>
<dbReference type="InterPro" id="IPR045857">
    <property type="entry name" value="O16G_dom_2"/>
</dbReference>
<dbReference type="RefSeq" id="WP_212780144.1">
    <property type="nucleotide sequence ID" value="NZ_BMAY01000002.1"/>
</dbReference>
<dbReference type="InterPro" id="IPR006047">
    <property type="entry name" value="GH13_cat_dom"/>
</dbReference>
<dbReference type="GO" id="GO:0009313">
    <property type="term" value="P:oligosaccharide catabolic process"/>
    <property type="evidence" value="ECO:0007669"/>
    <property type="project" value="TreeGrafter"/>
</dbReference>
<keyword evidence="6" id="KW-1185">Reference proteome</keyword>
<name>A0A916QG93_9LACO</name>
<accession>A0A916QG93</accession>
<dbReference type="Gene3D" id="3.90.400.10">
    <property type="entry name" value="Oligo-1,6-glucosidase, Domain 2"/>
    <property type="match status" value="1"/>
</dbReference>
<dbReference type="InterPro" id="IPR017853">
    <property type="entry name" value="GH"/>
</dbReference>
<gene>
    <name evidence="5" type="ORF">LCB40_03190</name>
</gene>
<comment type="caution">
    <text evidence="5">The sequence shown here is derived from an EMBL/GenBank/DDBJ whole genome shotgun (WGS) entry which is preliminary data.</text>
</comment>
<dbReference type="EMBL" id="BMAY01000002">
    <property type="protein sequence ID" value="GFZ26439.1"/>
    <property type="molecule type" value="Genomic_DNA"/>
</dbReference>
<organism evidence="5 6">
    <name type="scientific">Lactobacillus corticis</name>
    <dbReference type="NCBI Taxonomy" id="2201249"/>
    <lineage>
        <taxon>Bacteria</taxon>
        <taxon>Bacillati</taxon>
        <taxon>Bacillota</taxon>
        <taxon>Bacilli</taxon>
        <taxon>Lactobacillales</taxon>
        <taxon>Lactobacillaceae</taxon>
        <taxon>Lactobacillus</taxon>
    </lineage>
</organism>
<proteinExistence type="inferred from homology"/>
<keyword evidence="3" id="KW-0326">Glycosidase</keyword>
<dbReference type="PANTHER" id="PTHR10357:SF179">
    <property type="entry name" value="NEUTRAL AND BASIC AMINO ACID TRANSPORT PROTEIN RBAT"/>
    <property type="match status" value="1"/>
</dbReference>
<dbReference type="FunFam" id="3.90.400.10:FF:000002">
    <property type="entry name" value="Sucrose isomerase"/>
    <property type="match status" value="1"/>
</dbReference>
<dbReference type="Pfam" id="PF23915">
    <property type="entry name" value="SusG_C"/>
    <property type="match status" value="1"/>
</dbReference>
<reference evidence="5" key="1">
    <citation type="submission" date="2020-08" db="EMBL/GenBank/DDBJ databases">
        <title>Taxonomic study for Lactobacillus species isolated from hardwood bark.</title>
        <authorList>
            <person name="Tohno M."/>
            <person name="Tanizawa Y."/>
        </authorList>
    </citation>
    <scope>NUCLEOTIDE SEQUENCE</scope>
    <source>
        <strain evidence="5">B40</strain>
    </source>
</reference>
<feature type="domain" description="Glycosyl hydrolase family 13 catalytic" evidence="4">
    <location>
        <begin position="12"/>
        <end position="415"/>
    </location>
</feature>